<protein>
    <recommendedName>
        <fullName evidence="2">Protein kinase domain-containing protein</fullName>
    </recommendedName>
</protein>
<dbReference type="CDD" id="cd21037">
    <property type="entry name" value="MLKL_NTD"/>
    <property type="match status" value="1"/>
</dbReference>
<dbReference type="Gene3D" id="1.10.510.10">
    <property type="entry name" value="Transferase(Phosphotransferase) domain 1"/>
    <property type="match status" value="1"/>
</dbReference>
<dbReference type="PANTHER" id="PTHR46146">
    <property type="entry name" value="SERINE/THREONINE-PROTEIN KINASE-LIKE PROTEIN CCR4"/>
    <property type="match status" value="1"/>
</dbReference>
<dbReference type="PROSITE" id="PS00108">
    <property type="entry name" value="PROTEIN_KINASE_ST"/>
    <property type="match status" value="1"/>
</dbReference>
<proteinExistence type="predicted"/>
<dbReference type="InterPro" id="IPR000719">
    <property type="entry name" value="Prot_kinase_dom"/>
</dbReference>
<dbReference type="Proteomes" id="UP000008022">
    <property type="component" value="Unassembled WGS sequence"/>
</dbReference>
<dbReference type="Pfam" id="PF00069">
    <property type="entry name" value="Pkinase"/>
    <property type="match status" value="1"/>
</dbReference>
<reference evidence="4" key="1">
    <citation type="submission" date="2013-06" db="EMBL/GenBank/DDBJ databases">
        <authorList>
            <person name="Zhao Q."/>
        </authorList>
    </citation>
    <scope>NUCLEOTIDE SEQUENCE</scope>
    <source>
        <strain evidence="4">cv. W1943</strain>
    </source>
</reference>
<dbReference type="EnsemblPlants" id="ORUFI11G23910.1">
    <property type="protein sequence ID" value="ORUFI11G23910.1"/>
    <property type="gene ID" value="ORUFI11G23910"/>
</dbReference>
<dbReference type="InterPro" id="IPR036537">
    <property type="entry name" value="Adaptor_Cbl_N_dom_sf"/>
</dbReference>
<dbReference type="STRING" id="4529.A0A0E0RBU1"/>
<evidence type="ECO:0000313" key="4">
    <source>
        <dbReference type="Proteomes" id="UP000008022"/>
    </source>
</evidence>
<dbReference type="Pfam" id="PF19584">
    <property type="entry name" value="MCAfunc"/>
    <property type="match status" value="1"/>
</dbReference>
<dbReference type="eggNOG" id="KOG1187">
    <property type="taxonomic scope" value="Eukaryota"/>
</dbReference>
<dbReference type="Gene3D" id="1.20.930.20">
    <property type="entry name" value="Adaptor protein Cbl, N-terminal domain"/>
    <property type="match status" value="1"/>
</dbReference>
<dbReference type="AlphaFoldDB" id="A0A0E0RBU1"/>
<accession>A0A0E0RBU1</accession>
<feature type="compositionally biased region" description="Basic and acidic residues" evidence="1">
    <location>
        <begin position="398"/>
        <end position="410"/>
    </location>
</feature>
<organism evidence="3 4">
    <name type="scientific">Oryza rufipogon</name>
    <name type="common">Brownbeard rice</name>
    <name type="synonym">Asian wild rice</name>
    <dbReference type="NCBI Taxonomy" id="4529"/>
    <lineage>
        <taxon>Eukaryota</taxon>
        <taxon>Viridiplantae</taxon>
        <taxon>Streptophyta</taxon>
        <taxon>Embryophyta</taxon>
        <taxon>Tracheophyta</taxon>
        <taxon>Spermatophyta</taxon>
        <taxon>Magnoliopsida</taxon>
        <taxon>Liliopsida</taxon>
        <taxon>Poales</taxon>
        <taxon>Poaceae</taxon>
        <taxon>BOP clade</taxon>
        <taxon>Oryzoideae</taxon>
        <taxon>Oryzeae</taxon>
        <taxon>Oryzinae</taxon>
        <taxon>Oryza</taxon>
    </lineage>
</organism>
<dbReference type="HOGENOM" id="CLU_000288_158_3_1"/>
<dbReference type="GO" id="GO:0004672">
    <property type="term" value="F:protein kinase activity"/>
    <property type="evidence" value="ECO:0007669"/>
    <property type="project" value="InterPro"/>
</dbReference>
<dbReference type="InterPro" id="IPR045766">
    <property type="entry name" value="MCAfunc"/>
</dbReference>
<dbReference type="InterPro" id="IPR008271">
    <property type="entry name" value="Ser/Thr_kinase_AS"/>
</dbReference>
<dbReference type="OMA" id="HQHIVRV"/>
<dbReference type="GO" id="GO:0005524">
    <property type="term" value="F:ATP binding"/>
    <property type="evidence" value="ECO:0007669"/>
    <property type="project" value="InterPro"/>
</dbReference>
<dbReference type="Gene3D" id="3.30.200.20">
    <property type="entry name" value="Phosphorylase Kinase, domain 1"/>
    <property type="match status" value="1"/>
</dbReference>
<reference evidence="3" key="2">
    <citation type="submission" date="2015-06" db="UniProtKB">
        <authorList>
            <consortium name="EnsemblPlants"/>
        </authorList>
    </citation>
    <scope>IDENTIFICATION</scope>
</reference>
<evidence type="ECO:0000259" key="2">
    <source>
        <dbReference type="PROSITE" id="PS50011"/>
    </source>
</evidence>
<dbReference type="SMART" id="SM00220">
    <property type="entry name" value="S_TKc"/>
    <property type="match status" value="1"/>
</dbReference>
<dbReference type="InterPro" id="IPR059179">
    <property type="entry name" value="MLKL-like_MCAfunc"/>
</dbReference>
<evidence type="ECO:0000313" key="3">
    <source>
        <dbReference type="EnsemblPlants" id="ORUFI11G23910.1"/>
    </source>
</evidence>
<feature type="domain" description="Protein kinase" evidence="2">
    <location>
        <begin position="213"/>
        <end position="500"/>
    </location>
</feature>
<name>A0A0E0RBU1_ORYRU</name>
<evidence type="ECO:0000256" key="1">
    <source>
        <dbReference type="SAM" id="MobiDB-lite"/>
    </source>
</evidence>
<feature type="region of interest" description="Disordered" evidence="1">
    <location>
        <begin position="398"/>
        <end position="423"/>
    </location>
</feature>
<dbReference type="SUPFAM" id="SSF56112">
    <property type="entry name" value="Protein kinase-like (PK-like)"/>
    <property type="match status" value="1"/>
</dbReference>
<dbReference type="PANTHER" id="PTHR46146:SF7">
    <property type="entry name" value="OS11G0664000 PROTEIN"/>
    <property type="match status" value="1"/>
</dbReference>
<sequence>MALWGGLGQAATVAQLVGADIGGLITMIMQVAMTAQQNKKECEQLARRVFTIAELLQHLQDPDVLRRPEIRRPLTGLDDTLRKAHELVMACQAKSAVYRLVMAGRQADKFRDVQSRIDSYLLLFPVISHMDITRRVDRIYNILLPNDMTGPSVSPISMPQIPVPASQGSLELNSNFSLLPLCAHLYTRMLLRCIGRNTMEFSFKELAKASNNFAPDSKIDEGGFTKVYMGRLPDGREVAIKHYPVQAKEEFMREITVLSPIRYKHIVPLYGYCSVLVEKRRHLLRPFQKEKEDKKLLLYSLDHHLHGPTLSSSSSSPVVTSWKMRIDILLGVSRAIEYLQSCGEQPIIHRDVKPSNILLDGNWAPRLTDFGIALIWEGPGHEELRTCILSKEEWEEEKREECEQEGKNTEEDKEESEREEDGKTIEEWHEWRKQYEFGGLGLVSFALPLIEAGKLWKAAGSGATTEAAELVAQMAVRCLLLQWEERPPNSEVVANLEKALELARCDGYHSLGSRDILCELGSLFLIM</sequence>
<keyword evidence="4" id="KW-1185">Reference proteome</keyword>
<dbReference type="PROSITE" id="PS50011">
    <property type="entry name" value="PROTEIN_KINASE_DOM"/>
    <property type="match status" value="1"/>
</dbReference>
<dbReference type="InterPro" id="IPR011009">
    <property type="entry name" value="Kinase-like_dom_sf"/>
</dbReference>
<dbReference type="GO" id="GO:0007166">
    <property type="term" value="P:cell surface receptor signaling pathway"/>
    <property type="evidence" value="ECO:0007669"/>
    <property type="project" value="InterPro"/>
</dbReference>
<dbReference type="Gramene" id="ORUFI11G23910.1">
    <property type="protein sequence ID" value="ORUFI11G23910.1"/>
    <property type="gene ID" value="ORUFI11G23910"/>
</dbReference>